<dbReference type="AlphaFoldDB" id="A0A7W6P1A7"/>
<feature type="chain" id="PRO_5031212188" description="PepSY domain-containing protein" evidence="1">
    <location>
        <begin position="21"/>
        <end position="88"/>
    </location>
</feature>
<protein>
    <recommendedName>
        <fullName evidence="2">PepSY domain-containing protein</fullName>
    </recommendedName>
</protein>
<keyword evidence="1" id="KW-0732">Signal</keyword>
<dbReference type="RefSeq" id="WP_183793250.1">
    <property type="nucleotide sequence ID" value="NZ_JACIDU010000010.1"/>
</dbReference>
<name>A0A7W6P1A7_9HYPH</name>
<comment type="caution">
    <text evidence="3">The sequence shown here is derived from an EMBL/GenBank/DDBJ whole genome shotgun (WGS) entry which is preliminary data.</text>
</comment>
<evidence type="ECO:0000259" key="2">
    <source>
        <dbReference type="Pfam" id="PF13670"/>
    </source>
</evidence>
<dbReference type="InterPro" id="IPR025711">
    <property type="entry name" value="PepSY"/>
</dbReference>
<dbReference type="Pfam" id="PF13670">
    <property type="entry name" value="PepSY_2"/>
    <property type="match status" value="1"/>
</dbReference>
<reference evidence="3 4" key="1">
    <citation type="submission" date="2020-08" db="EMBL/GenBank/DDBJ databases">
        <title>Genomic Encyclopedia of Type Strains, Phase IV (KMG-IV): sequencing the most valuable type-strain genomes for metagenomic binning, comparative biology and taxonomic classification.</title>
        <authorList>
            <person name="Goeker M."/>
        </authorList>
    </citation>
    <scope>NUCLEOTIDE SEQUENCE [LARGE SCALE GENOMIC DNA]</scope>
    <source>
        <strain evidence="3 4">DSM 26385</strain>
    </source>
</reference>
<organism evidence="3 4">
    <name type="scientific">Allorhizobium borbori</name>
    <dbReference type="NCBI Taxonomy" id="485907"/>
    <lineage>
        <taxon>Bacteria</taxon>
        <taxon>Pseudomonadati</taxon>
        <taxon>Pseudomonadota</taxon>
        <taxon>Alphaproteobacteria</taxon>
        <taxon>Hyphomicrobiales</taxon>
        <taxon>Rhizobiaceae</taxon>
        <taxon>Rhizobium/Agrobacterium group</taxon>
        <taxon>Allorhizobium</taxon>
    </lineage>
</organism>
<evidence type="ECO:0000313" key="3">
    <source>
        <dbReference type="EMBL" id="MBB4104164.1"/>
    </source>
</evidence>
<evidence type="ECO:0000256" key="1">
    <source>
        <dbReference type="SAM" id="SignalP"/>
    </source>
</evidence>
<sequence>MKLVLSAVLLSVVASGAALAADKCKVPVGEWQPREKLQGQLEQKGWKVRSIKTEDGCYEAYAIDAAGKKVEAYFNPKTLEAVDKKSND</sequence>
<feature type="domain" description="PepSY" evidence="2">
    <location>
        <begin position="6"/>
        <end position="85"/>
    </location>
</feature>
<evidence type="ECO:0000313" key="4">
    <source>
        <dbReference type="Proteomes" id="UP000584824"/>
    </source>
</evidence>
<keyword evidence="4" id="KW-1185">Reference proteome</keyword>
<feature type="signal peptide" evidence="1">
    <location>
        <begin position="1"/>
        <end position="20"/>
    </location>
</feature>
<dbReference type="EMBL" id="JACIDU010000010">
    <property type="protein sequence ID" value="MBB4104164.1"/>
    <property type="molecule type" value="Genomic_DNA"/>
</dbReference>
<dbReference type="Proteomes" id="UP000584824">
    <property type="component" value="Unassembled WGS sequence"/>
</dbReference>
<gene>
    <name evidence="3" type="ORF">GGQ66_002737</name>
</gene>
<accession>A0A7W6P1A7</accession>
<proteinExistence type="predicted"/>